<proteinExistence type="predicted"/>
<feature type="region of interest" description="Disordered" evidence="1">
    <location>
        <begin position="1"/>
        <end position="74"/>
    </location>
</feature>
<comment type="caution">
    <text evidence="3">The sequence shown here is derived from an EMBL/GenBank/DDBJ whole genome shotgun (WGS) entry which is preliminary data.</text>
</comment>
<protein>
    <submittedName>
        <fullName evidence="3">Uncharacterized protein Rv2206</fullName>
    </submittedName>
</protein>
<evidence type="ECO:0000313" key="4">
    <source>
        <dbReference type="Proteomes" id="UP001426770"/>
    </source>
</evidence>
<keyword evidence="2" id="KW-1133">Transmembrane helix</keyword>
<dbReference type="Proteomes" id="UP001426770">
    <property type="component" value="Unassembled WGS sequence"/>
</dbReference>
<dbReference type="RefSeq" id="WP_286215768.1">
    <property type="nucleotide sequence ID" value="NZ_AP027736.1"/>
</dbReference>
<keyword evidence="2" id="KW-0472">Membrane</keyword>
<feature type="transmembrane region" description="Helical" evidence="2">
    <location>
        <begin position="120"/>
        <end position="141"/>
    </location>
</feature>
<evidence type="ECO:0000256" key="2">
    <source>
        <dbReference type="SAM" id="Phobius"/>
    </source>
</evidence>
<keyword evidence="2" id="KW-0812">Transmembrane</keyword>
<evidence type="ECO:0000256" key="1">
    <source>
        <dbReference type="SAM" id="MobiDB-lite"/>
    </source>
</evidence>
<accession>A0ABP9WD29</accession>
<name>A0ABP9WD29_9MICO</name>
<evidence type="ECO:0000313" key="3">
    <source>
        <dbReference type="EMBL" id="GAA5517731.1"/>
    </source>
</evidence>
<feature type="compositionally biased region" description="Basic and acidic residues" evidence="1">
    <location>
        <begin position="43"/>
        <end position="74"/>
    </location>
</feature>
<dbReference type="InterPro" id="IPR021403">
    <property type="entry name" value="DUF3043"/>
</dbReference>
<feature type="transmembrane region" description="Helical" evidence="2">
    <location>
        <begin position="97"/>
        <end position="114"/>
    </location>
</feature>
<sequence>MSDHTTPEPDAPGIETPGKKNRPTPKRKEQEAARRRPVIADSKTARRDQREKQRLQREKEFQAMREGDERNMPLEHRGPERRWLRDYVDARTSPGEFLLPLSIVFVIASLAIPGNSVAGLLLIAIFYMLVLAVAIDTWLMIRRMKKRFVAKFGATKLPRAWTFYVIARALNIRRFRAPKPRVARGEYPV</sequence>
<dbReference type="Pfam" id="PF11241">
    <property type="entry name" value="DUF3043"/>
    <property type="match status" value="1"/>
</dbReference>
<organism evidence="3 4">
    <name type="scientific">Demequina sediminis</name>
    <dbReference type="NCBI Taxonomy" id="1930058"/>
    <lineage>
        <taxon>Bacteria</taxon>
        <taxon>Bacillati</taxon>
        <taxon>Actinomycetota</taxon>
        <taxon>Actinomycetes</taxon>
        <taxon>Micrococcales</taxon>
        <taxon>Demequinaceae</taxon>
        <taxon>Demequina</taxon>
    </lineage>
</organism>
<gene>
    <name evidence="3" type="ORF">Lsed01_00140</name>
</gene>
<reference evidence="3 4" key="1">
    <citation type="submission" date="2024-02" db="EMBL/GenBank/DDBJ databases">
        <title>Lysinimicrobium sediminis NBRC 112286.</title>
        <authorList>
            <person name="Ichikawa N."/>
            <person name="Katano-Makiyama Y."/>
            <person name="Hidaka K."/>
        </authorList>
    </citation>
    <scope>NUCLEOTIDE SEQUENCE [LARGE SCALE GENOMIC DNA]</scope>
    <source>
        <strain evidence="3 4">NBRC 112286</strain>
    </source>
</reference>
<dbReference type="EMBL" id="BAABRR010000001">
    <property type="protein sequence ID" value="GAA5517731.1"/>
    <property type="molecule type" value="Genomic_DNA"/>
</dbReference>
<keyword evidence="4" id="KW-1185">Reference proteome</keyword>